<reference evidence="3" key="1">
    <citation type="submission" date="2021-03" db="EMBL/GenBank/DDBJ databases">
        <authorList>
            <person name="Li Z."/>
            <person name="Yang C."/>
        </authorList>
    </citation>
    <scope>NUCLEOTIDE SEQUENCE</scope>
    <source>
        <strain evidence="3">Dzin_1.0</strain>
        <tissue evidence="3">Leaf</tissue>
    </source>
</reference>
<accession>A0A9D5HN09</accession>
<dbReference type="SUPFAM" id="SSF52540">
    <property type="entry name" value="P-loop containing nucleoside triphosphate hydrolases"/>
    <property type="match status" value="1"/>
</dbReference>
<dbReference type="Pfam" id="PF25568">
    <property type="entry name" value="AAA_lid_At3g28540"/>
    <property type="match status" value="1"/>
</dbReference>
<feature type="region of interest" description="Disordered" evidence="1">
    <location>
        <begin position="128"/>
        <end position="149"/>
    </location>
</feature>
<dbReference type="InterPro" id="IPR027417">
    <property type="entry name" value="P-loop_NTPase"/>
</dbReference>
<dbReference type="InterPro" id="IPR050747">
    <property type="entry name" value="Mitochondrial_chaperone_BCS1"/>
</dbReference>
<evidence type="ECO:0000256" key="1">
    <source>
        <dbReference type="SAM" id="MobiDB-lite"/>
    </source>
</evidence>
<name>A0A9D5HN09_9LILI</name>
<evidence type="ECO:0000313" key="3">
    <source>
        <dbReference type="EMBL" id="KAJ0981527.1"/>
    </source>
</evidence>
<dbReference type="OrthoDB" id="10251412at2759"/>
<dbReference type="EMBL" id="JAGGNH010000002">
    <property type="protein sequence ID" value="KAJ0981527.1"/>
    <property type="molecule type" value="Genomic_DNA"/>
</dbReference>
<dbReference type="AlphaFoldDB" id="A0A9D5HN09"/>
<protein>
    <recommendedName>
        <fullName evidence="2">AAA+ ATPase At3g28540-like C-terminal domain-containing protein</fullName>
    </recommendedName>
</protein>
<dbReference type="Proteomes" id="UP001085076">
    <property type="component" value="Miscellaneous, Linkage group lg02"/>
</dbReference>
<dbReference type="PANTHER" id="PTHR23070">
    <property type="entry name" value="BCS1 AAA-TYPE ATPASE"/>
    <property type="match status" value="1"/>
</dbReference>
<gene>
    <name evidence="3" type="ORF">J5N97_009782</name>
</gene>
<organism evidence="3 4">
    <name type="scientific">Dioscorea zingiberensis</name>
    <dbReference type="NCBI Taxonomy" id="325984"/>
    <lineage>
        <taxon>Eukaryota</taxon>
        <taxon>Viridiplantae</taxon>
        <taxon>Streptophyta</taxon>
        <taxon>Embryophyta</taxon>
        <taxon>Tracheophyta</taxon>
        <taxon>Spermatophyta</taxon>
        <taxon>Magnoliopsida</taxon>
        <taxon>Liliopsida</taxon>
        <taxon>Dioscoreales</taxon>
        <taxon>Dioscoreaceae</taxon>
        <taxon>Dioscorea</taxon>
    </lineage>
</organism>
<comment type="caution">
    <text evidence="3">The sequence shown here is derived from an EMBL/GenBank/DDBJ whole genome shotgun (WGS) entry which is preliminary data.</text>
</comment>
<evidence type="ECO:0000259" key="2">
    <source>
        <dbReference type="Pfam" id="PF25568"/>
    </source>
</evidence>
<feature type="domain" description="AAA+ ATPase At3g28540-like C-terminal" evidence="2">
    <location>
        <begin position="53"/>
        <end position="105"/>
    </location>
</feature>
<evidence type="ECO:0000313" key="4">
    <source>
        <dbReference type="Proteomes" id="UP001085076"/>
    </source>
</evidence>
<keyword evidence="4" id="KW-1185">Reference proteome</keyword>
<dbReference type="InterPro" id="IPR058017">
    <property type="entry name" value="At3g28540-like_C"/>
</dbReference>
<reference evidence="3" key="2">
    <citation type="journal article" date="2022" name="Hortic Res">
        <title>The genome of Dioscorea zingiberensis sheds light on the biosynthesis, origin and evolution of the medicinally important diosgenin saponins.</title>
        <authorList>
            <person name="Li Y."/>
            <person name="Tan C."/>
            <person name="Li Z."/>
            <person name="Guo J."/>
            <person name="Li S."/>
            <person name="Chen X."/>
            <person name="Wang C."/>
            <person name="Dai X."/>
            <person name="Yang H."/>
            <person name="Song W."/>
            <person name="Hou L."/>
            <person name="Xu J."/>
            <person name="Tong Z."/>
            <person name="Xu A."/>
            <person name="Yuan X."/>
            <person name="Wang W."/>
            <person name="Yang Q."/>
            <person name="Chen L."/>
            <person name="Sun Z."/>
            <person name="Wang K."/>
            <person name="Pan B."/>
            <person name="Chen J."/>
            <person name="Bao Y."/>
            <person name="Liu F."/>
            <person name="Qi X."/>
            <person name="Gang D.R."/>
            <person name="Wen J."/>
            <person name="Li J."/>
        </authorList>
    </citation>
    <scope>NUCLEOTIDE SEQUENCE</scope>
    <source>
        <strain evidence="3">Dzin_1.0</strain>
    </source>
</reference>
<feature type="compositionally biased region" description="Gly residues" evidence="1">
    <location>
        <begin position="133"/>
        <end position="143"/>
    </location>
</feature>
<proteinExistence type="predicted"/>
<dbReference type="Gene3D" id="3.40.50.300">
    <property type="entry name" value="P-loop containing nucleotide triphosphate hydrolases"/>
    <property type="match status" value="1"/>
</dbReference>
<sequence>MIKLSGLLIFNDELWSCCKSERIFIFTTNHVKRLDSTLLLSGLMDMHIFMSHCSFLALKILVRNYLGSRDDDDKEGEAKLWMELEEVIGEAEMTPADIIEVLIKNRLWRGGVSGIGGVTTGYEALDGGVKASPGGGEEGGAGQEDGRQQ</sequence>